<organism evidence="4 5">
    <name type="scientific">Nakamurella leprariae</name>
    <dbReference type="NCBI Taxonomy" id="2803911"/>
    <lineage>
        <taxon>Bacteria</taxon>
        <taxon>Bacillati</taxon>
        <taxon>Actinomycetota</taxon>
        <taxon>Actinomycetes</taxon>
        <taxon>Nakamurellales</taxon>
        <taxon>Nakamurellaceae</taxon>
        <taxon>Nakamurella</taxon>
    </lineage>
</organism>
<dbReference type="EMBL" id="JAERWK010000010">
    <property type="protein sequence ID" value="MBM9467486.1"/>
    <property type="molecule type" value="Genomic_DNA"/>
</dbReference>
<feature type="signal peptide" evidence="3">
    <location>
        <begin position="1"/>
        <end position="18"/>
    </location>
</feature>
<protein>
    <recommendedName>
        <fullName evidence="6">Gram-positive cocci surface proteins LPxTG domain-containing protein</fullName>
    </recommendedName>
</protein>
<evidence type="ECO:0000313" key="5">
    <source>
        <dbReference type="Proteomes" id="UP000663792"/>
    </source>
</evidence>
<name>A0A939BZA2_9ACTN</name>
<keyword evidence="2" id="KW-0812">Transmembrane</keyword>
<keyword evidence="2" id="KW-0472">Membrane</keyword>
<evidence type="ECO:0000256" key="1">
    <source>
        <dbReference type="SAM" id="MobiDB-lite"/>
    </source>
</evidence>
<dbReference type="Proteomes" id="UP000663792">
    <property type="component" value="Unassembled WGS sequence"/>
</dbReference>
<evidence type="ECO:0000313" key="4">
    <source>
        <dbReference type="EMBL" id="MBM9467486.1"/>
    </source>
</evidence>
<comment type="caution">
    <text evidence="4">The sequence shown here is derived from an EMBL/GenBank/DDBJ whole genome shotgun (WGS) entry which is preliminary data.</text>
</comment>
<feature type="compositionally biased region" description="Gly residues" evidence="1">
    <location>
        <begin position="163"/>
        <end position="181"/>
    </location>
</feature>
<gene>
    <name evidence="4" type="ORF">JL106_09380</name>
</gene>
<proteinExistence type="predicted"/>
<sequence length="575" mass="53102">MTAVTAAAAGWVAPVAAAALPVSDSAGPIMFSFTGSVQTVTVPAGVQAVSFQAVGGSGADAVAGGAGGLGGVTTGSFYVTPGDQLELIVGGMGISGGPGGWGGQYSGGASGTALWIDDQRFVGAGGGGGASVILTGGGGTAMTVAGGGGGGGADGSIDDGSAVKGGAGGNGGATPTGGAPGSGTPRDSGGAGGAAGGNIGTPGAVGADAINTAQGTNGPGGGGGGGALYGGAGGGVGAATALAAGGGGGGAGQSLVADPGPVFDGTIGTAPLTGAGSIQLFWDSGFQLDLTGLPATVTASTTAVPFTVSAVDSQGNLLPDPTGHVTVASSEPTDTFTAGGVVMTTAGYRTITAAWNGVSAGSASTTVDVEPGAVAGLRMVGVPPTATDGSTVILMVEGIDAYGNLVGDATSDASYHSSVAADVFSTVDANEVTVHGVGPHTFTASYPGLTPGTSVVEVQAAVGGDDAPVTVPTTPGRPTPTTPPTTVPDLSTSVLTTPPTTTAIPAADGAGSPPAGPPAADRLSTVAAAQFRSGQGDGPGLAATGTDVAPLVVVGGAAVVGGVALVLLASRRRRT</sequence>
<dbReference type="RefSeq" id="WP_205260416.1">
    <property type="nucleotide sequence ID" value="NZ_JAERWK010000010.1"/>
</dbReference>
<keyword evidence="2" id="KW-1133">Transmembrane helix</keyword>
<feature type="transmembrane region" description="Helical" evidence="2">
    <location>
        <begin position="548"/>
        <end position="569"/>
    </location>
</feature>
<feature type="region of interest" description="Disordered" evidence="1">
    <location>
        <begin position="156"/>
        <end position="197"/>
    </location>
</feature>
<evidence type="ECO:0008006" key="6">
    <source>
        <dbReference type="Google" id="ProtNLM"/>
    </source>
</evidence>
<dbReference type="AlphaFoldDB" id="A0A939BZA2"/>
<feature type="chain" id="PRO_5037666977" description="Gram-positive cocci surface proteins LPxTG domain-containing protein" evidence="3">
    <location>
        <begin position="19"/>
        <end position="575"/>
    </location>
</feature>
<keyword evidence="3" id="KW-0732">Signal</keyword>
<evidence type="ECO:0000256" key="2">
    <source>
        <dbReference type="SAM" id="Phobius"/>
    </source>
</evidence>
<accession>A0A939BZA2</accession>
<feature type="compositionally biased region" description="Low complexity" evidence="1">
    <location>
        <begin position="496"/>
        <end position="513"/>
    </location>
</feature>
<keyword evidence="5" id="KW-1185">Reference proteome</keyword>
<evidence type="ECO:0000256" key="3">
    <source>
        <dbReference type="SAM" id="SignalP"/>
    </source>
</evidence>
<feature type="region of interest" description="Disordered" evidence="1">
    <location>
        <begin position="465"/>
        <end position="521"/>
    </location>
</feature>
<feature type="compositionally biased region" description="Pro residues" evidence="1">
    <location>
        <begin position="475"/>
        <end position="486"/>
    </location>
</feature>
<reference evidence="4" key="1">
    <citation type="submission" date="2021-01" db="EMBL/GenBank/DDBJ databases">
        <title>YIM 132084 draft genome.</title>
        <authorList>
            <person name="An D."/>
        </authorList>
    </citation>
    <scope>NUCLEOTIDE SEQUENCE</scope>
    <source>
        <strain evidence="4">YIM 132084</strain>
    </source>
</reference>